<feature type="DNA-binding region" description="OmpR/PhoB-type" evidence="2">
    <location>
        <begin position="4"/>
        <end position="108"/>
    </location>
</feature>
<accession>A0A128FH01</accession>
<dbReference type="AlphaFoldDB" id="A0A128FH01"/>
<dbReference type="EMBL" id="FIZY01000051">
    <property type="protein sequence ID" value="CZF86078.1"/>
    <property type="molecule type" value="Genomic_DNA"/>
</dbReference>
<keyword evidence="1 2" id="KW-0238">DNA-binding</keyword>
<feature type="domain" description="OmpR/PhoB-type" evidence="3">
    <location>
        <begin position="4"/>
        <end position="108"/>
    </location>
</feature>
<evidence type="ECO:0000256" key="1">
    <source>
        <dbReference type="ARBA" id="ARBA00023125"/>
    </source>
</evidence>
<dbReference type="SUPFAM" id="SSF46894">
    <property type="entry name" value="C-terminal effector domain of the bipartite response regulators"/>
    <property type="match status" value="1"/>
</dbReference>
<dbReference type="GO" id="GO:0000160">
    <property type="term" value="P:phosphorelay signal transduction system"/>
    <property type="evidence" value="ECO:0007669"/>
    <property type="project" value="InterPro"/>
</dbReference>
<dbReference type="SMART" id="SM00862">
    <property type="entry name" value="Trans_reg_C"/>
    <property type="match status" value="1"/>
</dbReference>
<dbReference type="Proteomes" id="UP000073601">
    <property type="component" value="Unassembled WGS sequence"/>
</dbReference>
<dbReference type="InterPro" id="IPR036388">
    <property type="entry name" value="WH-like_DNA-bd_sf"/>
</dbReference>
<organism evidence="4 5">
    <name type="scientific">Grimontia marina</name>
    <dbReference type="NCBI Taxonomy" id="646534"/>
    <lineage>
        <taxon>Bacteria</taxon>
        <taxon>Pseudomonadati</taxon>
        <taxon>Pseudomonadota</taxon>
        <taxon>Gammaproteobacteria</taxon>
        <taxon>Vibrionales</taxon>
        <taxon>Vibrionaceae</taxon>
        <taxon>Grimontia</taxon>
    </lineage>
</organism>
<dbReference type="GO" id="GO:0006355">
    <property type="term" value="P:regulation of DNA-templated transcription"/>
    <property type="evidence" value="ECO:0007669"/>
    <property type="project" value="InterPro"/>
</dbReference>
<dbReference type="GO" id="GO:0003677">
    <property type="term" value="F:DNA binding"/>
    <property type="evidence" value="ECO:0007669"/>
    <property type="project" value="UniProtKB-UniRule"/>
</dbReference>
<evidence type="ECO:0000313" key="5">
    <source>
        <dbReference type="Proteomes" id="UP000073601"/>
    </source>
</evidence>
<dbReference type="OrthoDB" id="5693682at2"/>
<protein>
    <submittedName>
        <fullName evidence="4">Invasion protein regulator</fullName>
    </submittedName>
</protein>
<keyword evidence="5" id="KW-1185">Reference proteome</keyword>
<evidence type="ECO:0000313" key="4">
    <source>
        <dbReference type="EMBL" id="CZF86078.1"/>
    </source>
</evidence>
<evidence type="ECO:0000259" key="3">
    <source>
        <dbReference type="PROSITE" id="PS51755"/>
    </source>
</evidence>
<gene>
    <name evidence="4" type="ORF">GMA8713_04111</name>
</gene>
<dbReference type="RefSeq" id="WP_062713686.1">
    <property type="nucleotide sequence ID" value="NZ_CAWRCI010000051.1"/>
</dbReference>
<sequence length="217" mass="24554">MSKSGRIFIGQFRWDRQTQYLYPQDQDGRDVIGNAKRLTNKQQALIDCLYIAAPNKVSREAITQYVWGSEHISQESLPQLINRTRQVLEDSDKTLISNVPGQGYSLNCETISVQVENMPQEAPGFAEVINETQTVDDQASINSASGRLAIVAILAVVTVINISHFIDAYQSKKRFIETRFATPYPHIEKTDDENKLIVTVESKECIYEKDIEIINCP</sequence>
<reference evidence="5" key="1">
    <citation type="submission" date="2016-02" db="EMBL/GenBank/DDBJ databases">
        <authorList>
            <person name="Rodrigo-Torres Lidia"/>
            <person name="Arahal R.David."/>
        </authorList>
    </citation>
    <scope>NUCLEOTIDE SEQUENCE [LARGE SCALE GENOMIC DNA]</scope>
    <source>
        <strain evidence="5">CECT 8713</strain>
    </source>
</reference>
<dbReference type="Gene3D" id="1.10.10.10">
    <property type="entry name" value="Winged helix-like DNA-binding domain superfamily/Winged helix DNA-binding domain"/>
    <property type="match status" value="1"/>
</dbReference>
<dbReference type="InterPro" id="IPR001867">
    <property type="entry name" value="OmpR/PhoB-type_DNA-bd"/>
</dbReference>
<evidence type="ECO:0000256" key="2">
    <source>
        <dbReference type="PROSITE-ProRule" id="PRU01091"/>
    </source>
</evidence>
<name>A0A128FH01_9GAMM</name>
<dbReference type="PROSITE" id="PS51755">
    <property type="entry name" value="OMPR_PHOB"/>
    <property type="match status" value="1"/>
</dbReference>
<proteinExistence type="predicted"/>
<dbReference type="Pfam" id="PF00486">
    <property type="entry name" value="Trans_reg_C"/>
    <property type="match status" value="1"/>
</dbReference>
<dbReference type="InterPro" id="IPR016032">
    <property type="entry name" value="Sig_transdc_resp-reg_C-effctor"/>
</dbReference>